<evidence type="ECO:0000313" key="2">
    <source>
        <dbReference type="EMBL" id="TVT29424.1"/>
    </source>
</evidence>
<keyword evidence="3" id="KW-1185">Reference proteome</keyword>
<keyword evidence="1" id="KW-0812">Transmembrane</keyword>
<sequence>MVVTNMVSTLFMPVRAGNPWETAGQQSSQVIVYASSSILPIVISTVVAFGLSYFFYRRFAKNTC</sequence>
<keyword evidence="1" id="KW-1133">Transmembrane helix</keyword>
<reference evidence="2 3" key="1">
    <citation type="submission" date="2019-07" db="EMBL/GenBank/DDBJ databases">
        <title>Salinicoccus cyprini sp. nov., isolated from gastro-intestinal tract of mirror carp, Cyprinus carpio var. specularis, collected from Gobind Sagar Reservoir, Himachal Pradesh, India.</title>
        <authorList>
            <person name="Talwar C."/>
            <person name="Singh A.K."/>
            <person name="Lal R."/>
            <person name="Negi R.K."/>
        </authorList>
    </citation>
    <scope>NUCLEOTIDE SEQUENCE [LARGE SCALE GENOMIC DNA]</scope>
    <source>
        <strain evidence="2 3">CT19</strain>
    </source>
</reference>
<comment type="caution">
    <text evidence="2">The sequence shown here is derived from an EMBL/GenBank/DDBJ whole genome shotgun (WGS) entry which is preliminary data.</text>
</comment>
<proteinExistence type="predicted"/>
<gene>
    <name evidence="2" type="ORF">FO441_03835</name>
</gene>
<protein>
    <submittedName>
        <fullName evidence="2">Uncharacterized protein</fullName>
    </submittedName>
</protein>
<organism evidence="2 3">
    <name type="scientific">Salinicoccus cyprini</name>
    <dbReference type="NCBI Taxonomy" id="2493691"/>
    <lineage>
        <taxon>Bacteria</taxon>
        <taxon>Bacillati</taxon>
        <taxon>Bacillota</taxon>
        <taxon>Bacilli</taxon>
        <taxon>Bacillales</taxon>
        <taxon>Staphylococcaceae</taxon>
        <taxon>Salinicoccus</taxon>
    </lineage>
</organism>
<dbReference type="Proteomes" id="UP000315103">
    <property type="component" value="Unassembled WGS sequence"/>
</dbReference>
<keyword evidence="1" id="KW-0472">Membrane</keyword>
<evidence type="ECO:0000313" key="3">
    <source>
        <dbReference type="Proteomes" id="UP000315103"/>
    </source>
</evidence>
<name>A0A558AYV9_9STAP</name>
<dbReference type="AlphaFoldDB" id="A0A558AYV9"/>
<accession>A0A558AYV9</accession>
<feature type="transmembrane region" description="Helical" evidence="1">
    <location>
        <begin position="30"/>
        <end position="56"/>
    </location>
</feature>
<dbReference type="EMBL" id="VMSJ01000001">
    <property type="protein sequence ID" value="TVT29424.1"/>
    <property type="molecule type" value="Genomic_DNA"/>
</dbReference>
<evidence type="ECO:0000256" key="1">
    <source>
        <dbReference type="SAM" id="Phobius"/>
    </source>
</evidence>